<dbReference type="OrthoDB" id="7281031at2"/>
<comment type="caution">
    <text evidence="2">The sequence shown here is derived from an EMBL/GenBank/DDBJ whole genome shotgun (WGS) entry which is preliminary data.</text>
</comment>
<keyword evidence="1" id="KW-0812">Transmembrane</keyword>
<protein>
    <recommendedName>
        <fullName evidence="4">Inner membrane protein</fullName>
    </recommendedName>
</protein>
<keyword evidence="3" id="KW-1185">Reference proteome</keyword>
<name>A0A2W7IUI6_9PROT</name>
<accession>A0A2W7IUI6</accession>
<feature type="transmembrane region" description="Helical" evidence="1">
    <location>
        <begin position="22"/>
        <end position="42"/>
    </location>
</feature>
<organism evidence="2 3">
    <name type="scientific">Humitalea rosea</name>
    <dbReference type="NCBI Taxonomy" id="990373"/>
    <lineage>
        <taxon>Bacteria</taxon>
        <taxon>Pseudomonadati</taxon>
        <taxon>Pseudomonadota</taxon>
        <taxon>Alphaproteobacteria</taxon>
        <taxon>Acetobacterales</taxon>
        <taxon>Roseomonadaceae</taxon>
        <taxon>Humitalea</taxon>
    </lineage>
</organism>
<dbReference type="AlphaFoldDB" id="A0A2W7IUI6"/>
<dbReference type="Gene3D" id="1.20.5.340">
    <property type="match status" value="1"/>
</dbReference>
<proteinExistence type="predicted"/>
<sequence>MADPAPPPAGAPAPPARAWDPAILPILAAAAVLAAAIGWLMFSPRSEPMNPVTDRMVALEQRVAAAETRLAADPAALAALSTRVAAAEAAAQSTSARPADSGAGDAVAALNERLSSIETLARSTAARPAGDPAAAAAMVERLTAATNRLQGLEAADGAAGARIGQIADRIAEAERAIARIGALDQRLTALETSVPGRISAVEAQIGSRATALENTLGARIGAVEGTTSSRATEAEAQARQRLAALEQRLTGKLGEAGAATARLEARVARLAQVDGLRLALNEGRALQPALAGLESPPAALQQYATTPPPTEAALRQRFEDAARAARAAADAPAQSTSPLEAATSRLAGLITIRRGEQVVWGDDSAAELERARVALASGDLTEALARVAALPAPARTAMAPWVTEVEALRAARAALATLAGG</sequence>
<evidence type="ECO:0000313" key="2">
    <source>
        <dbReference type="EMBL" id="PZW51104.1"/>
    </source>
</evidence>
<evidence type="ECO:0000313" key="3">
    <source>
        <dbReference type="Proteomes" id="UP000249688"/>
    </source>
</evidence>
<evidence type="ECO:0000256" key="1">
    <source>
        <dbReference type="SAM" id="Phobius"/>
    </source>
</evidence>
<reference evidence="2 3" key="1">
    <citation type="submission" date="2018-06" db="EMBL/GenBank/DDBJ databases">
        <title>Genomic Encyclopedia of Archaeal and Bacterial Type Strains, Phase II (KMG-II): from individual species to whole genera.</title>
        <authorList>
            <person name="Goeker M."/>
        </authorList>
    </citation>
    <scope>NUCLEOTIDE SEQUENCE [LARGE SCALE GENOMIC DNA]</scope>
    <source>
        <strain evidence="2 3">DSM 24525</strain>
    </source>
</reference>
<gene>
    <name evidence="2" type="ORF">C8P66_101323</name>
</gene>
<dbReference type="EMBL" id="QKYU01000001">
    <property type="protein sequence ID" value="PZW51104.1"/>
    <property type="molecule type" value="Genomic_DNA"/>
</dbReference>
<evidence type="ECO:0008006" key="4">
    <source>
        <dbReference type="Google" id="ProtNLM"/>
    </source>
</evidence>
<keyword evidence="1" id="KW-1133">Transmembrane helix</keyword>
<keyword evidence="1" id="KW-0472">Membrane</keyword>
<dbReference type="Proteomes" id="UP000249688">
    <property type="component" value="Unassembled WGS sequence"/>
</dbReference>
<dbReference type="RefSeq" id="WP_146422656.1">
    <property type="nucleotide sequence ID" value="NZ_QKYU01000001.1"/>
</dbReference>